<evidence type="ECO:0000256" key="1">
    <source>
        <dbReference type="ARBA" id="ARBA00005725"/>
    </source>
</evidence>
<dbReference type="Gene3D" id="3.40.50.720">
    <property type="entry name" value="NAD(P)-binding Rossmann-like Domain"/>
    <property type="match status" value="1"/>
</dbReference>
<gene>
    <name evidence="5" type="ORF">BO71DRAFT_488790</name>
</gene>
<dbReference type="AlphaFoldDB" id="A0A319D1K9"/>
<name>A0A319D1K9_9EURO</name>
<keyword evidence="3" id="KW-0560">Oxidoreductase</keyword>
<reference evidence="5 6" key="1">
    <citation type="submission" date="2018-02" db="EMBL/GenBank/DDBJ databases">
        <title>The genomes of Aspergillus section Nigri reveals drivers in fungal speciation.</title>
        <authorList>
            <consortium name="DOE Joint Genome Institute"/>
            <person name="Vesth T.C."/>
            <person name="Nybo J."/>
            <person name="Theobald S."/>
            <person name="Brandl J."/>
            <person name="Frisvad J.C."/>
            <person name="Nielsen K.F."/>
            <person name="Lyhne E.K."/>
            <person name="Kogle M.E."/>
            <person name="Kuo A."/>
            <person name="Riley R."/>
            <person name="Clum A."/>
            <person name="Nolan M."/>
            <person name="Lipzen A."/>
            <person name="Salamov A."/>
            <person name="Henrissat B."/>
            <person name="Wiebenga A."/>
            <person name="De vries R.P."/>
            <person name="Grigoriev I.V."/>
            <person name="Mortensen U.H."/>
            <person name="Andersen M.R."/>
            <person name="Baker S.E."/>
        </authorList>
    </citation>
    <scope>NUCLEOTIDE SEQUENCE [LARGE SCALE GENOMIC DNA]</scope>
    <source>
        <strain evidence="5 6">CBS 707.79</strain>
    </source>
</reference>
<keyword evidence="2" id="KW-0521">NADP</keyword>
<proteinExistence type="inferred from homology"/>
<dbReference type="OrthoDB" id="10000533at2759"/>
<dbReference type="PANTHER" id="PTHR47706:SF4">
    <property type="entry name" value="NMRA-LIKE DOMAIN-CONTAINING PROTEIN"/>
    <property type="match status" value="1"/>
</dbReference>
<dbReference type="InterPro" id="IPR008030">
    <property type="entry name" value="NmrA-like"/>
</dbReference>
<evidence type="ECO:0000313" key="5">
    <source>
        <dbReference type="EMBL" id="PYH88407.1"/>
    </source>
</evidence>
<dbReference type="Pfam" id="PF05368">
    <property type="entry name" value="NmrA"/>
    <property type="match status" value="1"/>
</dbReference>
<evidence type="ECO:0000256" key="2">
    <source>
        <dbReference type="ARBA" id="ARBA00022857"/>
    </source>
</evidence>
<feature type="domain" description="NmrA-like" evidence="4">
    <location>
        <begin position="4"/>
        <end position="310"/>
    </location>
</feature>
<dbReference type="Proteomes" id="UP000247810">
    <property type="component" value="Unassembled WGS sequence"/>
</dbReference>
<accession>A0A319D1K9</accession>
<dbReference type="InterPro" id="IPR051609">
    <property type="entry name" value="NmrA/Isoflavone_reductase-like"/>
</dbReference>
<dbReference type="InterPro" id="IPR036291">
    <property type="entry name" value="NAD(P)-bd_dom_sf"/>
</dbReference>
<evidence type="ECO:0000256" key="3">
    <source>
        <dbReference type="ARBA" id="ARBA00023002"/>
    </source>
</evidence>
<dbReference type="SUPFAM" id="SSF51735">
    <property type="entry name" value="NAD(P)-binding Rossmann-fold domains"/>
    <property type="match status" value="1"/>
</dbReference>
<dbReference type="EMBL" id="KZ826097">
    <property type="protein sequence ID" value="PYH88407.1"/>
    <property type="molecule type" value="Genomic_DNA"/>
</dbReference>
<dbReference type="PANTHER" id="PTHR47706">
    <property type="entry name" value="NMRA-LIKE FAMILY PROTEIN"/>
    <property type="match status" value="1"/>
</dbReference>
<sequence length="317" mass="35521">MVHIALAGGYGGLGQEILDGLVHTGKHELTILSRHAKPADETRPEIRWTQVDYTDKAQLVRALTGVHTVLSFIVVAQDRGNASQRNLIDACVDAGVKRFAPSEWAGANTDGLPWYAGKTAIHRYLRELNRNKEVLEYCCFRPGMLMNYLAYPQPTTRHVEIWGIHVDMQNRRAIVLADARNLGYLSLTTVEDVVNVVVRAVEYTGKWPEVGGIRGEEISMADLIALGEKVRGGRFAVETIKAGQARLGRLTASWYPVMGHSTIPEEVRAASAKIFTAKTVASIYQGTWRVSDEWNRLLPEYRFTGVEEFLRKWWTAD</sequence>
<comment type="similarity">
    <text evidence="1">Belongs to the NmrA-type oxidoreductase family. Isoflavone reductase subfamily.</text>
</comment>
<protein>
    <submittedName>
        <fullName evidence="5">NAD(P)-binding protein</fullName>
    </submittedName>
</protein>
<evidence type="ECO:0000313" key="6">
    <source>
        <dbReference type="Proteomes" id="UP000247810"/>
    </source>
</evidence>
<organism evidence="5 6">
    <name type="scientific">Aspergillus ellipticus CBS 707.79</name>
    <dbReference type="NCBI Taxonomy" id="1448320"/>
    <lineage>
        <taxon>Eukaryota</taxon>
        <taxon>Fungi</taxon>
        <taxon>Dikarya</taxon>
        <taxon>Ascomycota</taxon>
        <taxon>Pezizomycotina</taxon>
        <taxon>Eurotiomycetes</taxon>
        <taxon>Eurotiomycetidae</taxon>
        <taxon>Eurotiales</taxon>
        <taxon>Aspergillaceae</taxon>
        <taxon>Aspergillus</taxon>
        <taxon>Aspergillus subgen. Circumdati</taxon>
    </lineage>
</organism>
<evidence type="ECO:0000259" key="4">
    <source>
        <dbReference type="Pfam" id="PF05368"/>
    </source>
</evidence>
<dbReference type="VEuPathDB" id="FungiDB:BO71DRAFT_488790"/>
<dbReference type="GO" id="GO:0016491">
    <property type="term" value="F:oxidoreductase activity"/>
    <property type="evidence" value="ECO:0007669"/>
    <property type="project" value="UniProtKB-KW"/>
</dbReference>
<keyword evidence="6" id="KW-1185">Reference proteome</keyword>